<dbReference type="AlphaFoldDB" id="A0A8S3W743"/>
<keyword evidence="2" id="KW-1185">Reference proteome</keyword>
<dbReference type="Proteomes" id="UP000691718">
    <property type="component" value="Unassembled WGS sequence"/>
</dbReference>
<reference evidence="1" key="1">
    <citation type="submission" date="2021-04" db="EMBL/GenBank/DDBJ databases">
        <authorList>
            <person name="Tunstrom K."/>
        </authorList>
    </citation>
    <scope>NUCLEOTIDE SEQUENCE</scope>
</reference>
<evidence type="ECO:0000313" key="1">
    <source>
        <dbReference type="EMBL" id="CAG4945001.1"/>
    </source>
</evidence>
<gene>
    <name evidence="1" type="ORF">PAPOLLO_LOCUS2987</name>
</gene>
<accession>A0A8S3W743</accession>
<dbReference type="OrthoDB" id="6923276at2759"/>
<name>A0A8S3W743_PARAO</name>
<proteinExistence type="predicted"/>
<evidence type="ECO:0000313" key="2">
    <source>
        <dbReference type="Proteomes" id="UP000691718"/>
    </source>
</evidence>
<organism evidence="1 2">
    <name type="scientific">Parnassius apollo</name>
    <name type="common">Apollo butterfly</name>
    <name type="synonym">Papilio apollo</name>
    <dbReference type="NCBI Taxonomy" id="110799"/>
    <lineage>
        <taxon>Eukaryota</taxon>
        <taxon>Metazoa</taxon>
        <taxon>Ecdysozoa</taxon>
        <taxon>Arthropoda</taxon>
        <taxon>Hexapoda</taxon>
        <taxon>Insecta</taxon>
        <taxon>Pterygota</taxon>
        <taxon>Neoptera</taxon>
        <taxon>Endopterygota</taxon>
        <taxon>Lepidoptera</taxon>
        <taxon>Glossata</taxon>
        <taxon>Ditrysia</taxon>
        <taxon>Papilionoidea</taxon>
        <taxon>Papilionidae</taxon>
        <taxon>Parnassiinae</taxon>
        <taxon>Parnassini</taxon>
        <taxon>Parnassius</taxon>
        <taxon>Parnassius</taxon>
    </lineage>
</organism>
<comment type="caution">
    <text evidence="1">The sequence shown here is derived from an EMBL/GenBank/DDBJ whole genome shotgun (WGS) entry which is preliminary data.</text>
</comment>
<protein>
    <submittedName>
        <fullName evidence="1">(apollo) hypothetical protein</fullName>
    </submittedName>
</protein>
<sequence length="216" mass="25257">MTMRSRIKKAIKKNKNDPYPEEQYLFDDILQAHHHAFGNHLECKKHFCDKTGNVEQNDIPSDFKLSSLWQRICIMILGIASHARSLLHDVDSNVVERYHSIIAKYVGGKRVNFSLKNSYETRCIASAGSFNKENSLSKLHKKMTNKSPRGKLKMWEERKRKQKVLSKRYTKKKRRLVFSQKCSDKDYGQSCEKPDMPVEVLDKMKNDFMKSLKKDG</sequence>
<dbReference type="EMBL" id="CAJQZP010000196">
    <property type="protein sequence ID" value="CAG4945001.1"/>
    <property type="molecule type" value="Genomic_DNA"/>
</dbReference>